<organism evidence="2 3">
    <name type="scientific">Caerostris extrusa</name>
    <name type="common">Bark spider</name>
    <name type="synonym">Caerostris bankana</name>
    <dbReference type="NCBI Taxonomy" id="172846"/>
    <lineage>
        <taxon>Eukaryota</taxon>
        <taxon>Metazoa</taxon>
        <taxon>Ecdysozoa</taxon>
        <taxon>Arthropoda</taxon>
        <taxon>Chelicerata</taxon>
        <taxon>Arachnida</taxon>
        <taxon>Araneae</taxon>
        <taxon>Araneomorphae</taxon>
        <taxon>Entelegynae</taxon>
        <taxon>Araneoidea</taxon>
        <taxon>Araneidae</taxon>
        <taxon>Caerostris</taxon>
    </lineage>
</organism>
<gene>
    <name evidence="2" type="ORF">CEXT_740341</name>
</gene>
<proteinExistence type="predicted"/>
<dbReference type="EMBL" id="BPLR01009859">
    <property type="protein sequence ID" value="GIY35120.1"/>
    <property type="molecule type" value="Genomic_DNA"/>
</dbReference>
<protein>
    <submittedName>
        <fullName evidence="2">Uncharacterized protein</fullName>
    </submittedName>
</protein>
<evidence type="ECO:0000313" key="3">
    <source>
        <dbReference type="Proteomes" id="UP001054945"/>
    </source>
</evidence>
<feature type="region of interest" description="Disordered" evidence="1">
    <location>
        <begin position="50"/>
        <end position="70"/>
    </location>
</feature>
<evidence type="ECO:0000256" key="1">
    <source>
        <dbReference type="SAM" id="MobiDB-lite"/>
    </source>
</evidence>
<dbReference type="AlphaFoldDB" id="A0AAV4SRL7"/>
<keyword evidence="3" id="KW-1185">Reference proteome</keyword>
<sequence>MPPGLQLQQRLIQVYTIKRSGHLALSAANRMPRGAHLASRRIAPNVEVAGLKTLPPPVPPHSTRNLTKRPPITHADHSCRKVEECLQFNSFCPL</sequence>
<reference evidence="2 3" key="1">
    <citation type="submission" date="2021-06" db="EMBL/GenBank/DDBJ databases">
        <title>Caerostris extrusa draft genome.</title>
        <authorList>
            <person name="Kono N."/>
            <person name="Arakawa K."/>
        </authorList>
    </citation>
    <scope>NUCLEOTIDE SEQUENCE [LARGE SCALE GENOMIC DNA]</scope>
</reference>
<evidence type="ECO:0000313" key="2">
    <source>
        <dbReference type="EMBL" id="GIY35120.1"/>
    </source>
</evidence>
<accession>A0AAV4SRL7</accession>
<comment type="caution">
    <text evidence="2">The sequence shown here is derived from an EMBL/GenBank/DDBJ whole genome shotgun (WGS) entry which is preliminary data.</text>
</comment>
<dbReference type="Proteomes" id="UP001054945">
    <property type="component" value="Unassembled WGS sequence"/>
</dbReference>
<name>A0AAV4SRL7_CAEEX</name>